<evidence type="ECO:0000313" key="2">
    <source>
        <dbReference type="Proteomes" id="UP001501725"/>
    </source>
</evidence>
<reference evidence="2" key="1">
    <citation type="journal article" date="2019" name="Int. J. Syst. Evol. Microbiol.">
        <title>The Global Catalogue of Microorganisms (GCM) 10K type strain sequencing project: providing services to taxonomists for standard genome sequencing and annotation.</title>
        <authorList>
            <consortium name="The Broad Institute Genomics Platform"/>
            <consortium name="The Broad Institute Genome Sequencing Center for Infectious Disease"/>
            <person name="Wu L."/>
            <person name="Ma J."/>
        </authorList>
    </citation>
    <scope>NUCLEOTIDE SEQUENCE [LARGE SCALE GENOMIC DNA]</scope>
    <source>
        <strain evidence="2">JCM 17919</strain>
    </source>
</reference>
<organism evidence="1 2">
    <name type="scientific">Flaviaesturariibacter amylovorans</name>
    <dbReference type="NCBI Taxonomy" id="1084520"/>
    <lineage>
        <taxon>Bacteria</taxon>
        <taxon>Pseudomonadati</taxon>
        <taxon>Bacteroidota</taxon>
        <taxon>Chitinophagia</taxon>
        <taxon>Chitinophagales</taxon>
        <taxon>Chitinophagaceae</taxon>
        <taxon>Flaviaestuariibacter</taxon>
    </lineage>
</organism>
<dbReference type="RefSeq" id="WP_345255148.1">
    <property type="nucleotide sequence ID" value="NZ_BAABGY010000007.1"/>
</dbReference>
<name>A0ABP8GP91_9BACT</name>
<dbReference type="Proteomes" id="UP001501725">
    <property type="component" value="Unassembled WGS sequence"/>
</dbReference>
<accession>A0ABP8GP91</accession>
<evidence type="ECO:0000313" key="1">
    <source>
        <dbReference type="EMBL" id="GAA4327936.1"/>
    </source>
</evidence>
<evidence type="ECO:0008006" key="3">
    <source>
        <dbReference type="Google" id="ProtNLM"/>
    </source>
</evidence>
<comment type="caution">
    <text evidence="1">The sequence shown here is derived from an EMBL/GenBank/DDBJ whole genome shotgun (WGS) entry which is preliminary data.</text>
</comment>
<keyword evidence="2" id="KW-1185">Reference proteome</keyword>
<dbReference type="EMBL" id="BAABGY010000007">
    <property type="protein sequence ID" value="GAA4327936.1"/>
    <property type="molecule type" value="Genomic_DNA"/>
</dbReference>
<protein>
    <recommendedName>
        <fullName evidence="3">DNA-binding protein</fullName>
    </recommendedName>
</protein>
<proteinExistence type="predicted"/>
<gene>
    <name evidence="1" type="ORF">GCM10023184_17500</name>
</gene>
<sequence length="105" mass="12043">MSHALTPTPNPVVFVPIEDLQAIIDTCVQKAIREKQQEELMEKFLSPEETRKLFVPAVSLVTLNDWANKGYINRHRLGGRVWYKYGEIIESAKTLKKFSRDKVAA</sequence>